<protein>
    <submittedName>
        <fullName evidence="2">Na+-driven multidrug efflux pump</fullName>
    </submittedName>
</protein>
<evidence type="ECO:0000313" key="2">
    <source>
        <dbReference type="EMBL" id="MDQ0167659.1"/>
    </source>
</evidence>
<gene>
    <name evidence="2" type="ORF">J2S11_003586</name>
</gene>
<feature type="transmembrane region" description="Helical" evidence="1">
    <location>
        <begin position="266"/>
        <end position="287"/>
    </location>
</feature>
<keyword evidence="1" id="KW-1133">Transmembrane helix</keyword>
<evidence type="ECO:0000256" key="1">
    <source>
        <dbReference type="SAM" id="Phobius"/>
    </source>
</evidence>
<accession>A0ABT9W3L0</accession>
<feature type="transmembrane region" description="Helical" evidence="1">
    <location>
        <begin position="49"/>
        <end position="71"/>
    </location>
</feature>
<reference evidence="2 3" key="1">
    <citation type="submission" date="2023-07" db="EMBL/GenBank/DDBJ databases">
        <title>Genomic Encyclopedia of Type Strains, Phase IV (KMG-IV): sequencing the most valuable type-strain genomes for metagenomic binning, comparative biology and taxonomic classification.</title>
        <authorList>
            <person name="Goeker M."/>
        </authorList>
    </citation>
    <scope>NUCLEOTIDE SEQUENCE [LARGE SCALE GENOMIC DNA]</scope>
    <source>
        <strain evidence="2 3">DSM 12751</strain>
    </source>
</reference>
<organism evidence="2 3">
    <name type="scientific">Caldalkalibacillus horti</name>
    <dbReference type="NCBI Taxonomy" id="77523"/>
    <lineage>
        <taxon>Bacteria</taxon>
        <taxon>Bacillati</taxon>
        <taxon>Bacillota</taxon>
        <taxon>Bacilli</taxon>
        <taxon>Bacillales</taxon>
        <taxon>Bacillaceae</taxon>
        <taxon>Caldalkalibacillus</taxon>
    </lineage>
</organism>
<keyword evidence="1" id="KW-0812">Transmembrane</keyword>
<comment type="caution">
    <text evidence="2">The sequence shown here is derived from an EMBL/GenBank/DDBJ whole genome shotgun (WGS) entry which is preliminary data.</text>
</comment>
<sequence length="450" mass="50763">MKELLEQKEQLRTRTLLLFFIPLGFSASLVTLSHVIINSTLARSEQAEFVIACYAIAMSIFVFTEKSAVLLRQTCSALIKDQKSFHNMFRVTVYVILLLFLVAMTIAYTPLGNWIYLTLFGAGREMVEEIQNTYRILLFVTIFSALRCLYHGIIISNRKTKWLTIGMVIRLLIMYALSLYFLSTGQIDGRTGAIIFLVGMIVECAISAWEGRRLIKELPSERPNQPVATQRNIMIFYYPLVLSTLFTVLIGPSINAFLGNLSDMELAIASYALALSFTQLVLSFFSYTHQIVLNFYRQNARKVMQFSFALGLVPFLLLALLCYTPIGAWGLEHILGLNERLLEATLQCMKVFMIMALVFPYLDFCNGLLMLKGQTRFMIASQATNLTGTILVLIIGVSYLSGWSGSIGALAQSIGFLVELLVILVFFYKNRAALKRKSAQQKAMNKVRHP</sequence>
<evidence type="ECO:0000313" key="3">
    <source>
        <dbReference type="Proteomes" id="UP001235840"/>
    </source>
</evidence>
<feature type="transmembrane region" description="Helical" evidence="1">
    <location>
        <begin position="407"/>
        <end position="428"/>
    </location>
</feature>
<feature type="transmembrane region" description="Helical" evidence="1">
    <location>
        <begin position="136"/>
        <end position="155"/>
    </location>
</feature>
<feature type="transmembrane region" description="Helical" evidence="1">
    <location>
        <begin position="16"/>
        <end position="37"/>
    </location>
</feature>
<dbReference type="RefSeq" id="WP_307396751.1">
    <property type="nucleotide sequence ID" value="NZ_BAAADK010000032.1"/>
</dbReference>
<feature type="transmembrane region" description="Helical" evidence="1">
    <location>
        <begin position="383"/>
        <end position="401"/>
    </location>
</feature>
<feature type="transmembrane region" description="Helical" evidence="1">
    <location>
        <begin position="351"/>
        <end position="371"/>
    </location>
</feature>
<keyword evidence="1" id="KW-0472">Membrane</keyword>
<keyword evidence="3" id="KW-1185">Reference proteome</keyword>
<name>A0ABT9W3L0_9BACI</name>
<feature type="transmembrane region" description="Helical" evidence="1">
    <location>
        <begin position="235"/>
        <end position="254"/>
    </location>
</feature>
<feature type="transmembrane region" description="Helical" evidence="1">
    <location>
        <begin position="162"/>
        <end position="182"/>
    </location>
</feature>
<feature type="transmembrane region" description="Helical" evidence="1">
    <location>
        <begin position="91"/>
        <end position="116"/>
    </location>
</feature>
<proteinExistence type="predicted"/>
<feature type="transmembrane region" description="Helical" evidence="1">
    <location>
        <begin position="194"/>
        <end position="215"/>
    </location>
</feature>
<dbReference type="Proteomes" id="UP001235840">
    <property type="component" value="Unassembled WGS sequence"/>
</dbReference>
<dbReference type="EMBL" id="JAUSTY010000018">
    <property type="protein sequence ID" value="MDQ0167659.1"/>
    <property type="molecule type" value="Genomic_DNA"/>
</dbReference>
<feature type="transmembrane region" description="Helical" evidence="1">
    <location>
        <begin position="308"/>
        <end position="331"/>
    </location>
</feature>